<dbReference type="Proteomes" id="UP000772434">
    <property type="component" value="Unassembled WGS sequence"/>
</dbReference>
<dbReference type="InterPro" id="IPR012919">
    <property type="entry name" value="SUN_dom"/>
</dbReference>
<name>A0A9P5PEM7_9AGAR</name>
<organism evidence="2 3">
    <name type="scientific">Rhodocollybia butyracea</name>
    <dbReference type="NCBI Taxonomy" id="206335"/>
    <lineage>
        <taxon>Eukaryota</taxon>
        <taxon>Fungi</taxon>
        <taxon>Dikarya</taxon>
        <taxon>Basidiomycota</taxon>
        <taxon>Agaricomycotina</taxon>
        <taxon>Agaricomycetes</taxon>
        <taxon>Agaricomycetidae</taxon>
        <taxon>Agaricales</taxon>
        <taxon>Marasmiineae</taxon>
        <taxon>Omphalotaceae</taxon>
        <taxon>Rhodocollybia</taxon>
    </lineage>
</organism>
<dbReference type="Pfam" id="PF07738">
    <property type="entry name" value="Sad1_UNC"/>
    <property type="match status" value="1"/>
</dbReference>
<dbReference type="PROSITE" id="PS51469">
    <property type="entry name" value="SUN"/>
    <property type="match status" value="1"/>
</dbReference>
<gene>
    <name evidence="2" type="ORF">BDP27DRAFT_1370267</name>
</gene>
<feature type="domain" description="SUN" evidence="1">
    <location>
        <begin position="1"/>
        <end position="161"/>
    </location>
</feature>
<proteinExistence type="predicted"/>
<evidence type="ECO:0000313" key="2">
    <source>
        <dbReference type="EMBL" id="KAF9060770.1"/>
    </source>
</evidence>
<sequence length="161" mass="18228">MKNTSVPYSENPFASKSMNRKWNLVTSNLRNPPRAVLEEQLSISDCWKFAGPQGHVTIALLNPIYLGNVTIHFPNIQETSEETRRQVPKDPVIWALAMTDDVEAKNHGLLVQWERFIVVVQLLDSKIFSFSASRPDQLPTFQRNASDVFHSDFGPDVCSLS</sequence>
<protein>
    <recommendedName>
        <fullName evidence="1">SUN domain-containing protein</fullName>
    </recommendedName>
</protein>
<keyword evidence="3" id="KW-1185">Reference proteome</keyword>
<evidence type="ECO:0000259" key="1">
    <source>
        <dbReference type="PROSITE" id="PS51469"/>
    </source>
</evidence>
<dbReference type="OrthoDB" id="342281at2759"/>
<comment type="caution">
    <text evidence="2">The sequence shown here is derived from an EMBL/GenBank/DDBJ whole genome shotgun (WGS) entry which is preliminary data.</text>
</comment>
<accession>A0A9P5PEM7</accession>
<dbReference type="Gene3D" id="2.60.120.260">
    <property type="entry name" value="Galactose-binding domain-like"/>
    <property type="match status" value="1"/>
</dbReference>
<evidence type="ECO:0000313" key="3">
    <source>
        <dbReference type="Proteomes" id="UP000772434"/>
    </source>
</evidence>
<reference evidence="2" key="1">
    <citation type="submission" date="2020-11" db="EMBL/GenBank/DDBJ databases">
        <authorList>
            <consortium name="DOE Joint Genome Institute"/>
            <person name="Ahrendt S."/>
            <person name="Riley R."/>
            <person name="Andreopoulos W."/>
            <person name="Labutti K."/>
            <person name="Pangilinan J."/>
            <person name="Ruiz-Duenas F.J."/>
            <person name="Barrasa J.M."/>
            <person name="Sanchez-Garcia M."/>
            <person name="Camarero S."/>
            <person name="Miyauchi S."/>
            <person name="Serrano A."/>
            <person name="Linde D."/>
            <person name="Babiker R."/>
            <person name="Drula E."/>
            <person name="Ayuso-Fernandez I."/>
            <person name="Pacheco R."/>
            <person name="Padilla G."/>
            <person name="Ferreira P."/>
            <person name="Barriuso J."/>
            <person name="Kellner H."/>
            <person name="Castanera R."/>
            <person name="Alfaro M."/>
            <person name="Ramirez L."/>
            <person name="Pisabarro A.G."/>
            <person name="Kuo A."/>
            <person name="Tritt A."/>
            <person name="Lipzen A."/>
            <person name="He G."/>
            <person name="Yan M."/>
            <person name="Ng V."/>
            <person name="Cullen D."/>
            <person name="Martin F."/>
            <person name="Rosso M.-N."/>
            <person name="Henrissat B."/>
            <person name="Hibbett D."/>
            <person name="Martinez A.T."/>
            <person name="Grigoriev I.V."/>
        </authorList>
    </citation>
    <scope>NUCLEOTIDE SEQUENCE</scope>
    <source>
        <strain evidence="2">AH 40177</strain>
    </source>
</reference>
<dbReference type="EMBL" id="JADNRY010000229">
    <property type="protein sequence ID" value="KAF9060770.1"/>
    <property type="molecule type" value="Genomic_DNA"/>
</dbReference>
<dbReference type="AlphaFoldDB" id="A0A9P5PEM7"/>